<evidence type="ECO:0000259" key="11">
    <source>
        <dbReference type="PROSITE" id="PS50109"/>
    </source>
</evidence>
<comment type="caution">
    <text evidence="14">The sequence shown here is derived from an EMBL/GenBank/DDBJ whole genome shotgun (WGS) entry which is preliminary data.</text>
</comment>
<sequence length="632" mass="70413">MNTHSQPRVSISRKLAKVLFIMAALTLLVATLSLSIREYNALRDRMGKKLTLTADMLGQNCSVALLFDDEKTAKEILGALAHDPDITDAVIQTRTNAAFVGYSKPTSSLRGYWPDVIPKTQQISRPIFHNNENLVGQITLTADLNRHYLALLRNTAINASIVLIALGIAGLFVIRLQRSLLRPILLLADTAHKIAEHNDYSLRSRYTGNDEISDLSDAFNSMLTQIQQNEANLEQEVLNRTQELEMAKLEAESANQAKGAFLANMSHEIRTPMNAIVGLVELCLNSQLTAKQREYLQRVETASRSLMSIIDDILDFSKMEAGKMQLEHIPFLLEEMLEQVFATMTQLATRKGLALNYTHADQYHAVIGDPQRLRQVLINLIGNAIKFTERGEVMVSVTELSRNSEQICLEFRVSDTGIGISPEQQQNLFQAFSQADNSVTRGYGGTGLGLAISRQLVEQMGGKIRLKSRQGSGSCFIFTVMLGVTELPIPEQIHANPLDNMAFQNLRGTRILLVEDNEINRIVAKELLEKLGIVVDLAEHGAEALGKLESNNYDCVLMDVQMPVMDGYQATRILKEIVSFKNLPVIAMTASAMREDRQKCLQAGMVDFISKPILPLALYQILSKWVKPSRFC</sequence>
<keyword evidence="15" id="KW-1185">Reference proteome</keyword>
<feature type="domain" description="Histidine kinase" evidence="11">
    <location>
        <begin position="264"/>
        <end position="484"/>
    </location>
</feature>
<dbReference type="Pfam" id="PF00072">
    <property type="entry name" value="Response_reg"/>
    <property type="match status" value="1"/>
</dbReference>
<name>A0ABT1TG78_9GAMM</name>
<dbReference type="EMBL" id="JANIBJ010000012">
    <property type="protein sequence ID" value="MCQ8104087.1"/>
    <property type="molecule type" value="Genomic_DNA"/>
</dbReference>
<evidence type="ECO:0000256" key="3">
    <source>
        <dbReference type="ARBA" id="ARBA00012438"/>
    </source>
</evidence>
<dbReference type="Gene3D" id="1.10.287.130">
    <property type="match status" value="1"/>
</dbReference>
<dbReference type="SUPFAM" id="SSF47384">
    <property type="entry name" value="Homodimeric domain of signal transducing histidine kinase"/>
    <property type="match status" value="1"/>
</dbReference>
<feature type="modified residue" description="4-aspartylphosphate" evidence="8">
    <location>
        <position position="559"/>
    </location>
</feature>
<feature type="transmembrane region" description="Helical" evidence="10">
    <location>
        <begin position="15"/>
        <end position="36"/>
    </location>
</feature>
<dbReference type="Pfam" id="PF00672">
    <property type="entry name" value="HAMP"/>
    <property type="match status" value="1"/>
</dbReference>
<dbReference type="SUPFAM" id="SSF158472">
    <property type="entry name" value="HAMP domain-like"/>
    <property type="match status" value="1"/>
</dbReference>
<dbReference type="Pfam" id="PF02518">
    <property type="entry name" value="HATPase_c"/>
    <property type="match status" value="1"/>
</dbReference>
<comment type="catalytic activity">
    <reaction evidence="1">
        <text>ATP + protein L-histidine = ADP + protein N-phospho-L-histidine.</text>
        <dbReference type="EC" id="2.7.13.3"/>
    </reaction>
</comment>
<keyword evidence="4 8" id="KW-0597">Phosphoprotein</keyword>
<organism evidence="14 15">
    <name type="scientific">Methylomonas subterranea</name>
    <dbReference type="NCBI Taxonomy" id="2952225"/>
    <lineage>
        <taxon>Bacteria</taxon>
        <taxon>Pseudomonadati</taxon>
        <taxon>Pseudomonadota</taxon>
        <taxon>Gammaproteobacteria</taxon>
        <taxon>Methylococcales</taxon>
        <taxon>Methylococcaceae</taxon>
        <taxon>Methylomonas</taxon>
    </lineage>
</organism>
<evidence type="ECO:0000256" key="7">
    <source>
        <dbReference type="ARBA" id="ARBA00023012"/>
    </source>
</evidence>
<evidence type="ECO:0000256" key="5">
    <source>
        <dbReference type="ARBA" id="ARBA00022679"/>
    </source>
</evidence>
<evidence type="ECO:0000256" key="4">
    <source>
        <dbReference type="ARBA" id="ARBA00022553"/>
    </source>
</evidence>
<feature type="coiled-coil region" evidence="9">
    <location>
        <begin position="223"/>
        <end position="252"/>
    </location>
</feature>
<dbReference type="InterPro" id="IPR004358">
    <property type="entry name" value="Sig_transdc_His_kin-like_C"/>
</dbReference>
<dbReference type="InterPro" id="IPR033417">
    <property type="entry name" value="CHASE8"/>
</dbReference>
<dbReference type="CDD" id="cd06225">
    <property type="entry name" value="HAMP"/>
    <property type="match status" value="1"/>
</dbReference>
<keyword evidence="10" id="KW-1133">Transmembrane helix</keyword>
<dbReference type="SMART" id="SM00387">
    <property type="entry name" value="HATPase_c"/>
    <property type="match status" value="1"/>
</dbReference>
<dbReference type="SUPFAM" id="SSF55874">
    <property type="entry name" value="ATPase domain of HSP90 chaperone/DNA topoisomerase II/histidine kinase"/>
    <property type="match status" value="1"/>
</dbReference>
<proteinExistence type="predicted"/>
<evidence type="ECO:0000256" key="10">
    <source>
        <dbReference type="SAM" id="Phobius"/>
    </source>
</evidence>
<dbReference type="PANTHER" id="PTHR45339">
    <property type="entry name" value="HYBRID SIGNAL TRANSDUCTION HISTIDINE KINASE J"/>
    <property type="match status" value="1"/>
</dbReference>
<dbReference type="CDD" id="cd16922">
    <property type="entry name" value="HATPase_EvgS-ArcB-TorS-like"/>
    <property type="match status" value="1"/>
</dbReference>
<dbReference type="InterPro" id="IPR005467">
    <property type="entry name" value="His_kinase_dom"/>
</dbReference>
<feature type="domain" description="HAMP" evidence="13">
    <location>
        <begin position="178"/>
        <end position="231"/>
    </location>
</feature>
<keyword evidence="14" id="KW-0067">ATP-binding</keyword>
<dbReference type="Gene3D" id="3.40.50.2300">
    <property type="match status" value="1"/>
</dbReference>
<feature type="transmembrane region" description="Helical" evidence="10">
    <location>
        <begin position="156"/>
        <end position="174"/>
    </location>
</feature>
<dbReference type="SMART" id="SM00448">
    <property type="entry name" value="REC"/>
    <property type="match status" value="1"/>
</dbReference>
<evidence type="ECO:0000313" key="14">
    <source>
        <dbReference type="EMBL" id="MCQ8104087.1"/>
    </source>
</evidence>
<accession>A0ABT1TG78</accession>
<dbReference type="InterPro" id="IPR011006">
    <property type="entry name" value="CheY-like_superfamily"/>
</dbReference>
<dbReference type="InterPro" id="IPR003661">
    <property type="entry name" value="HisK_dim/P_dom"/>
</dbReference>
<dbReference type="InterPro" id="IPR003594">
    <property type="entry name" value="HATPase_dom"/>
</dbReference>
<dbReference type="CDD" id="cd00082">
    <property type="entry name" value="HisKA"/>
    <property type="match status" value="1"/>
</dbReference>
<dbReference type="PANTHER" id="PTHR45339:SF1">
    <property type="entry name" value="HYBRID SIGNAL TRANSDUCTION HISTIDINE KINASE J"/>
    <property type="match status" value="1"/>
</dbReference>
<evidence type="ECO:0000259" key="13">
    <source>
        <dbReference type="PROSITE" id="PS50885"/>
    </source>
</evidence>
<dbReference type="EC" id="2.7.13.3" evidence="3"/>
<dbReference type="SUPFAM" id="SSF52172">
    <property type="entry name" value="CheY-like"/>
    <property type="match status" value="1"/>
</dbReference>
<evidence type="ECO:0000256" key="9">
    <source>
        <dbReference type="SAM" id="Coils"/>
    </source>
</evidence>
<evidence type="ECO:0000256" key="6">
    <source>
        <dbReference type="ARBA" id="ARBA00022777"/>
    </source>
</evidence>
<dbReference type="PROSITE" id="PS50885">
    <property type="entry name" value="HAMP"/>
    <property type="match status" value="1"/>
</dbReference>
<feature type="domain" description="Response regulatory" evidence="12">
    <location>
        <begin position="510"/>
        <end position="626"/>
    </location>
</feature>
<protein>
    <recommendedName>
        <fullName evidence="3">histidine kinase</fullName>
        <ecNumber evidence="3">2.7.13.3</ecNumber>
    </recommendedName>
</protein>
<keyword evidence="14" id="KW-0547">Nucleotide-binding</keyword>
<dbReference type="Pfam" id="PF17152">
    <property type="entry name" value="CHASE8"/>
    <property type="match status" value="1"/>
</dbReference>
<dbReference type="Gene3D" id="6.10.340.10">
    <property type="match status" value="1"/>
</dbReference>
<evidence type="ECO:0000259" key="12">
    <source>
        <dbReference type="PROSITE" id="PS50110"/>
    </source>
</evidence>
<dbReference type="SMART" id="SM00388">
    <property type="entry name" value="HisKA"/>
    <property type="match status" value="1"/>
</dbReference>
<reference evidence="14 15" key="1">
    <citation type="submission" date="2022-07" db="EMBL/GenBank/DDBJ databases">
        <title>Methylomonas rivi sp. nov., Methylomonas rosea sp. nov., Methylomonas aureus sp. nov. and Methylomonas subterranea sp. nov., four novel methanotrophs isolated from a freshwater creek and the deep terrestrial subsurface.</title>
        <authorList>
            <person name="Abin C."/>
            <person name="Sankaranarayanan K."/>
            <person name="Garner C."/>
            <person name="Sindelar R."/>
            <person name="Kotary K."/>
            <person name="Garner R."/>
            <person name="Barclay S."/>
            <person name="Lawson P."/>
            <person name="Krumholz L."/>
        </authorList>
    </citation>
    <scope>NUCLEOTIDE SEQUENCE [LARGE SCALE GENOMIC DNA]</scope>
    <source>
        <strain evidence="14 15">SURF-2</strain>
    </source>
</reference>
<keyword evidence="9" id="KW-0175">Coiled coil</keyword>
<evidence type="ECO:0000256" key="1">
    <source>
        <dbReference type="ARBA" id="ARBA00000085"/>
    </source>
</evidence>
<comment type="subcellular location">
    <subcellularLocation>
        <location evidence="2">Membrane</location>
    </subcellularLocation>
</comment>
<dbReference type="InterPro" id="IPR036097">
    <property type="entry name" value="HisK_dim/P_sf"/>
</dbReference>
<evidence type="ECO:0000313" key="15">
    <source>
        <dbReference type="Proteomes" id="UP001524499"/>
    </source>
</evidence>
<gene>
    <name evidence="14" type="ORF">NP590_08230</name>
</gene>
<dbReference type="InterPro" id="IPR003660">
    <property type="entry name" value="HAMP_dom"/>
</dbReference>
<dbReference type="CDD" id="cd17546">
    <property type="entry name" value="REC_hyHK_CKI1_RcsC-like"/>
    <property type="match status" value="1"/>
</dbReference>
<dbReference type="Gene3D" id="3.30.565.10">
    <property type="entry name" value="Histidine kinase-like ATPase, C-terminal domain"/>
    <property type="match status" value="1"/>
</dbReference>
<dbReference type="PRINTS" id="PR00344">
    <property type="entry name" value="BCTRLSENSOR"/>
</dbReference>
<dbReference type="PROSITE" id="PS50110">
    <property type="entry name" value="RESPONSE_REGULATORY"/>
    <property type="match status" value="1"/>
</dbReference>
<dbReference type="SMART" id="SM00304">
    <property type="entry name" value="HAMP"/>
    <property type="match status" value="1"/>
</dbReference>
<keyword evidence="10" id="KW-0812">Transmembrane</keyword>
<evidence type="ECO:0000256" key="2">
    <source>
        <dbReference type="ARBA" id="ARBA00004370"/>
    </source>
</evidence>
<dbReference type="Pfam" id="PF00512">
    <property type="entry name" value="HisKA"/>
    <property type="match status" value="1"/>
</dbReference>
<dbReference type="InterPro" id="IPR001789">
    <property type="entry name" value="Sig_transdc_resp-reg_receiver"/>
</dbReference>
<evidence type="ECO:0000256" key="8">
    <source>
        <dbReference type="PROSITE-ProRule" id="PRU00169"/>
    </source>
</evidence>
<dbReference type="PROSITE" id="PS50109">
    <property type="entry name" value="HIS_KIN"/>
    <property type="match status" value="1"/>
</dbReference>
<dbReference type="GO" id="GO:0005524">
    <property type="term" value="F:ATP binding"/>
    <property type="evidence" value="ECO:0007669"/>
    <property type="project" value="UniProtKB-KW"/>
</dbReference>
<keyword evidence="7" id="KW-0902">Two-component regulatory system</keyword>
<dbReference type="RefSeq" id="WP_256601846.1">
    <property type="nucleotide sequence ID" value="NZ_JANIBJ010000012.1"/>
</dbReference>
<keyword evidence="10" id="KW-0472">Membrane</keyword>
<dbReference type="Proteomes" id="UP001524499">
    <property type="component" value="Unassembled WGS sequence"/>
</dbReference>
<keyword evidence="5" id="KW-0808">Transferase</keyword>
<keyword evidence="6" id="KW-0418">Kinase</keyword>
<dbReference type="InterPro" id="IPR036890">
    <property type="entry name" value="HATPase_C_sf"/>
</dbReference>